<dbReference type="EMBL" id="PKMI01000028">
    <property type="protein sequence ID" value="RBA13607.1"/>
    <property type="molecule type" value="Genomic_DNA"/>
</dbReference>
<keyword evidence="10" id="KW-0325">Glycoprotein</keyword>
<evidence type="ECO:0000256" key="1">
    <source>
        <dbReference type="ARBA" id="ARBA00004651"/>
    </source>
</evidence>
<dbReference type="Pfam" id="PF00005">
    <property type="entry name" value="ABC_tran"/>
    <property type="match status" value="2"/>
</dbReference>
<feature type="transmembrane region" description="Helical" evidence="11">
    <location>
        <begin position="293"/>
        <end position="311"/>
    </location>
</feature>
<keyword evidence="9 11" id="KW-0472">Membrane</keyword>
<keyword evidence="4" id="KW-1003">Cell membrane</keyword>
<dbReference type="InterPro" id="IPR003593">
    <property type="entry name" value="AAA+_ATPase"/>
</dbReference>
<evidence type="ECO:0000259" key="13">
    <source>
        <dbReference type="PROSITE" id="PS50929"/>
    </source>
</evidence>
<dbReference type="InterPro" id="IPR017871">
    <property type="entry name" value="ABC_transporter-like_CS"/>
</dbReference>
<feature type="transmembrane region" description="Helical" evidence="11">
    <location>
        <begin position="58"/>
        <end position="77"/>
    </location>
</feature>
<dbReference type="SMART" id="SM00382">
    <property type="entry name" value="AAA"/>
    <property type="match status" value="2"/>
</dbReference>
<reference evidence="14 15" key="1">
    <citation type="submission" date="2017-12" db="EMBL/GenBank/DDBJ databases">
        <title>Genome sequence of the mycotoxigenic crop pathogen Fusarium proliferatum, strain ITEM 2341 from Date Palm.</title>
        <authorList>
            <person name="Almiman B.F."/>
            <person name="Shittu T.A."/>
            <person name="Muthumeenakshi S."/>
            <person name="Baroncelli R."/>
            <person name="Sreenivasaprasada S."/>
        </authorList>
    </citation>
    <scope>NUCLEOTIDE SEQUENCE [LARGE SCALE GENOMIC DNA]</scope>
    <source>
        <strain evidence="14 15">ITEM 2341</strain>
    </source>
</reference>
<evidence type="ECO:0000256" key="2">
    <source>
        <dbReference type="ARBA" id="ARBA00009726"/>
    </source>
</evidence>
<dbReference type="GO" id="GO:0005524">
    <property type="term" value="F:ATP binding"/>
    <property type="evidence" value="ECO:0007669"/>
    <property type="project" value="UniProtKB-KW"/>
</dbReference>
<evidence type="ECO:0000313" key="14">
    <source>
        <dbReference type="EMBL" id="RBA13607.1"/>
    </source>
</evidence>
<organism evidence="14 15">
    <name type="scientific">Gibberella intermedia</name>
    <name type="common">Bulb rot disease fungus</name>
    <name type="synonym">Fusarium proliferatum</name>
    <dbReference type="NCBI Taxonomy" id="948311"/>
    <lineage>
        <taxon>Eukaryota</taxon>
        <taxon>Fungi</taxon>
        <taxon>Dikarya</taxon>
        <taxon>Ascomycota</taxon>
        <taxon>Pezizomycotina</taxon>
        <taxon>Sordariomycetes</taxon>
        <taxon>Hypocreomycetidae</taxon>
        <taxon>Hypocreales</taxon>
        <taxon>Nectriaceae</taxon>
        <taxon>Fusarium</taxon>
        <taxon>Fusarium fujikuroi species complex</taxon>
    </lineage>
</organism>
<dbReference type="Gene3D" id="1.20.1560.10">
    <property type="entry name" value="ABC transporter type 1, transmembrane domain"/>
    <property type="match status" value="2"/>
</dbReference>
<dbReference type="CDD" id="cd03244">
    <property type="entry name" value="ABCC_MRP_domain2"/>
    <property type="match status" value="1"/>
</dbReference>
<evidence type="ECO:0000313" key="15">
    <source>
        <dbReference type="Proteomes" id="UP000251714"/>
    </source>
</evidence>
<dbReference type="PROSITE" id="PS50893">
    <property type="entry name" value="ABC_TRANSPORTER_2"/>
    <property type="match status" value="2"/>
</dbReference>
<dbReference type="SUPFAM" id="SSF52540">
    <property type="entry name" value="P-loop containing nucleoside triphosphate hydrolases"/>
    <property type="match status" value="2"/>
</dbReference>
<comment type="caution">
    <text evidence="14">The sequence shown here is derived from an EMBL/GenBank/DDBJ whole genome shotgun (WGS) entry which is preliminary data.</text>
</comment>
<evidence type="ECO:0000256" key="3">
    <source>
        <dbReference type="ARBA" id="ARBA00022448"/>
    </source>
</evidence>
<feature type="domain" description="ABC transporter" evidence="12">
    <location>
        <begin position="1156"/>
        <end position="1385"/>
    </location>
</feature>
<dbReference type="GO" id="GO:0005886">
    <property type="term" value="C:plasma membrane"/>
    <property type="evidence" value="ECO:0007669"/>
    <property type="project" value="UniProtKB-SubCell"/>
</dbReference>
<dbReference type="Pfam" id="PF24357">
    <property type="entry name" value="TMD0_ABC"/>
    <property type="match status" value="1"/>
</dbReference>
<dbReference type="PROSITE" id="PS00211">
    <property type="entry name" value="ABC_TRANSPORTER_1"/>
    <property type="match status" value="2"/>
</dbReference>
<dbReference type="InterPro" id="IPR011527">
    <property type="entry name" value="ABC1_TM_dom"/>
</dbReference>
<dbReference type="FunFam" id="1.20.1560.10:FF:000055">
    <property type="entry name" value="ABC multidrug transporter (Eurofung)"/>
    <property type="match status" value="1"/>
</dbReference>
<dbReference type="PANTHER" id="PTHR24223:SF399">
    <property type="entry name" value="ABC TRANSPORTER ATNG"/>
    <property type="match status" value="1"/>
</dbReference>
<evidence type="ECO:0000256" key="11">
    <source>
        <dbReference type="SAM" id="Phobius"/>
    </source>
</evidence>
<keyword evidence="7" id="KW-0067">ATP-binding</keyword>
<dbReference type="GO" id="GO:0016887">
    <property type="term" value="F:ATP hydrolysis activity"/>
    <property type="evidence" value="ECO:0007669"/>
    <property type="project" value="InterPro"/>
</dbReference>
<dbReference type="InterPro" id="IPR003439">
    <property type="entry name" value="ABC_transporter-like_ATP-bd"/>
</dbReference>
<protein>
    <submittedName>
        <fullName evidence="14">Uncharacterized protein</fullName>
    </submittedName>
</protein>
<feature type="transmembrane region" description="Helical" evidence="11">
    <location>
        <begin position="470"/>
        <end position="496"/>
    </location>
</feature>
<dbReference type="PROSITE" id="PS50929">
    <property type="entry name" value="ABC_TM1F"/>
    <property type="match status" value="2"/>
</dbReference>
<dbReference type="InterPro" id="IPR027417">
    <property type="entry name" value="P-loop_NTPase"/>
</dbReference>
<feature type="transmembrane region" description="Helical" evidence="11">
    <location>
        <begin position="25"/>
        <end position="46"/>
    </location>
</feature>
<dbReference type="FunFam" id="1.20.1560.10:FF:000066">
    <property type="entry name" value="ABC multidrug transporter (Eurofung)"/>
    <property type="match status" value="1"/>
</dbReference>
<dbReference type="SUPFAM" id="SSF90123">
    <property type="entry name" value="ABC transporter transmembrane region"/>
    <property type="match status" value="2"/>
</dbReference>
<feature type="transmembrane region" description="Helical" evidence="11">
    <location>
        <begin position="880"/>
        <end position="903"/>
    </location>
</feature>
<dbReference type="PANTHER" id="PTHR24223">
    <property type="entry name" value="ATP-BINDING CASSETTE SUB-FAMILY C"/>
    <property type="match status" value="1"/>
</dbReference>
<evidence type="ECO:0000256" key="7">
    <source>
        <dbReference type="ARBA" id="ARBA00022840"/>
    </source>
</evidence>
<feature type="transmembrane region" description="Helical" evidence="11">
    <location>
        <begin position="89"/>
        <end position="108"/>
    </location>
</feature>
<evidence type="ECO:0000256" key="5">
    <source>
        <dbReference type="ARBA" id="ARBA00022692"/>
    </source>
</evidence>
<dbReference type="CDD" id="cd03250">
    <property type="entry name" value="ABCC_MRP_domain1"/>
    <property type="match status" value="1"/>
</dbReference>
<feature type="transmembrane region" description="Helical" evidence="11">
    <location>
        <begin position="508"/>
        <end position="536"/>
    </location>
</feature>
<dbReference type="InterPro" id="IPR044746">
    <property type="entry name" value="ABCC_6TM_D1"/>
</dbReference>
<keyword evidence="5 11" id="KW-0812">Transmembrane</keyword>
<dbReference type="Gene3D" id="3.40.50.300">
    <property type="entry name" value="P-loop containing nucleotide triphosphate hydrolases"/>
    <property type="match status" value="2"/>
</dbReference>
<comment type="subcellular location">
    <subcellularLocation>
        <location evidence="1">Cell membrane</location>
        <topology evidence="1">Multi-pass membrane protein</topology>
    </subcellularLocation>
</comment>
<dbReference type="InterPro" id="IPR036640">
    <property type="entry name" value="ABC1_TM_sf"/>
</dbReference>
<feature type="transmembrane region" description="Helical" evidence="11">
    <location>
        <begin position="967"/>
        <end position="994"/>
    </location>
</feature>
<dbReference type="InterPro" id="IPR050173">
    <property type="entry name" value="ABC_transporter_C-like"/>
</dbReference>
<evidence type="ECO:0000256" key="10">
    <source>
        <dbReference type="ARBA" id="ARBA00023180"/>
    </source>
</evidence>
<dbReference type="InterPro" id="IPR056227">
    <property type="entry name" value="TMD0_ABC"/>
</dbReference>
<evidence type="ECO:0000256" key="4">
    <source>
        <dbReference type="ARBA" id="ARBA00022475"/>
    </source>
</evidence>
<dbReference type="GO" id="GO:0140359">
    <property type="term" value="F:ABC-type transporter activity"/>
    <property type="evidence" value="ECO:0007669"/>
    <property type="project" value="InterPro"/>
</dbReference>
<proteinExistence type="inferred from homology"/>
<feature type="domain" description="ABC transmembrane type-1" evidence="13">
    <location>
        <begin position="879"/>
        <end position="1121"/>
    </location>
</feature>
<evidence type="ECO:0000259" key="12">
    <source>
        <dbReference type="PROSITE" id="PS50893"/>
    </source>
</evidence>
<dbReference type="InterPro" id="IPR044726">
    <property type="entry name" value="ABCC_6TM_D2"/>
</dbReference>
<gene>
    <name evidence="14" type="ORF">FPRO05_02400</name>
</gene>
<keyword evidence="8 11" id="KW-1133">Transmembrane helix</keyword>
<feature type="domain" description="ABC transmembrane type-1" evidence="13">
    <location>
        <begin position="261"/>
        <end position="534"/>
    </location>
</feature>
<evidence type="ECO:0000256" key="6">
    <source>
        <dbReference type="ARBA" id="ARBA00022741"/>
    </source>
</evidence>
<dbReference type="Proteomes" id="UP000251714">
    <property type="component" value="Unassembled WGS sequence"/>
</dbReference>
<feature type="transmembrane region" description="Helical" evidence="11">
    <location>
        <begin position="1066"/>
        <end position="1087"/>
    </location>
</feature>
<keyword evidence="3" id="KW-0813">Transport</keyword>
<accession>A0A365MYJ2</accession>
<dbReference type="CDD" id="cd18579">
    <property type="entry name" value="ABC_6TM_ABCC_D1"/>
    <property type="match status" value="1"/>
</dbReference>
<sequence length="1387" mass="152555">MSADNSFGPQRAGVFDFTILFEQSILSLLPTGLFILLVPVRLSVLWNNERATKSKPLLWAKMTMIAIYAGLQTALLVLWCRQNSTKTAIAEPALGLIESFALAALSFVEHRNSRKPSKLIGAFLVITIILDTALVRTFWIRSMHSIASVFTASFVIKTILLILEETPKTPLSDKEKIHETASGVVNRSFFWWLNGLFLQGHRTILETKDLQAIDSKFDTDHVSTPLEKQWERARNSGQPSLLKSTFLAYKWQFAAGIIPRLLHSGFNFAQPFLIQSVIVLVSKKEMSVQTSSGLIGATVLIYLGLAISGAWHKHMSYQLVTMYRGGLVSLIFKKTLKLKTTSIKDSAPVTLMTADVETIVAAGASVHDMWANMLELPVGIYLLYRQVGKPSLLVLVPTVITTIVSGVISPAMEPATVKWNEAVQKRVGETSSMLNQMKGIKMMGLTDFFLKMVQGLRVHELKVSAKFRWLLVYFNALAMISAQLTPVVVIMSAIYWTKADGGLSVAEAFTSLSLISVVTQPLVMILVSLMQIAGVVGGSGRIQAFLLLDEQLAAKEAVDVDAVTIQNVSVQTPDGNSLLTNINLQISPGTLNMLVGRVGCGKSSLLRTIIGELIPSEGTVKTQDSLAYCDQVPWLRNTTIRENVVGLSPMDDKWLSTVLHACALEEDLHQLPQGQETIVGSGGVALSGGQKQRVALARAVYSRKKLIILDDVFSSLDKTTADAVFHRLLGAEGLLRSSTVVLVTSNVHYLPFADFVSVIEEGRITRNQVQYSQLEAIETLNTIAPIETQQLVQKDIVKLTPKREIDLARKTGDTDCYKIYVKSMGWKVISIIFPTSVIGAVLEAMPREYCARHSDEANDVEIWLRVWTEKGEGSKDAHYAGGYIGLVVASMALALLNIDYFLIVGVEKSSINLHEQLLNSVCRAPLHFFTSTESGSILNRFSQDMTLIDMSLPLAFYLTLDLTLRCLVQVGVVASGASYFGAFLPVSILALYLIQKYYLRTSRQMRLLDLEAKTPLYTQFTEITAGLATIRSFGWTNEFLAESFRMLNTSQKPFYLMFCIQRWLELVLDLFVAGMAILLVTIALRIPGTTSEGAIGLAMVNLLGLNMTLTTVIDQWTTLETSLGAIARLKSFISDTPNENKSGETEVPDDWPGGRIVFDGVTASYSGDSQPVLRDVSLAIEAGQKVCVCGRTGSGKSSFMLSILRLLELQSGSIQIDDKDLASIPRQHIRSQITTIPQDPVNLSGTVRQNLDPEALIQADEMLIEALKKTTLWATIDTRGGLDADLSELGFSVGQRQLFCLARALLSHSNIVLLDEPTSSVDNATDKDVRHIIREAMQGRTVIEVTHRLDYVTDFDLAVVMKDGRVIETGDPKKLLAQDSALKALRG</sequence>
<name>A0A365MYJ2_GIBIN</name>
<keyword evidence="6" id="KW-0547">Nucleotide-binding</keyword>
<dbReference type="FunFam" id="3.40.50.300:FF:002145">
    <property type="entry name" value="ABC transporter (MsbA subfamily)"/>
    <property type="match status" value="1"/>
</dbReference>
<evidence type="ECO:0000256" key="9">
    <source>
        <dbReference type="ARBA" id="ARBA00023136"/>
    </source>
</evidence>
<evidence type="ECO:0000256" key="8">
    <source>
        <dbReference type="ARBA" id="ARBA00022989"/>
    </source>
</evidence>
<comment type="similarity">
    <text evidence="2">Belongs to the ABC transporter superfamily. ABCC family. Conjugate transporter (TC 3.A.1.208) subfamily.</text>
</comment>
<feature type="domain" description="ABC transporter" evidence="12">
    <location>
        <begin position="563"/>
        <end position="786"/>
    </location>
</feature>
<dbReference type="CDD" id="cd18580">
    <property type="entry name" value="ABC_6TM_ABCC_D2"/>
    <property type="match status" value="1"/>
</dbReference>
<feature type="transmembrane region" description="Helical" evidence="11">
    <location>
        <begin position="120"/>
        <end position="139"/>
    </location>
</feature>
<dbReference type="Pfam" id="PF00664">
    <property type="entry name" value="ABC_membrane"/>
    <property type="match status" value="2"/>
</dbReference>